<keyword evidence="2" id="KW-0408">Iron</keyword>
<name>A0A1X6ZRE0_9RHOB</name>
<organism evidence="7 8">
    <name type="scientific">Limimaricola soesokkakensis</name>
    <dbReference type="NCBI Taxonomy" id="1343159"/>
    <lineage>
        <taxon>Bacteria</taxon>
        <taxon>Pseudomonadati</taxon>
        <taxon>Pseudomonadota</taxon>
        <taxon>Alphaproteobacteria</taxon>
        <taxon>Rhodobacterales</taxon>
        <taxon>Paracoccaceae</taxon>
        <taxon>Limimaricola</taxon>
    </lineage>
</organism>
<dbReference type="OrthoDB" id="9768004at2"/>
<protein>
    <submittedName>
        <fullName evidence="6">Ergothioneine biosynthesis protein EgtB</fullName>
    </submittedName>
    <submittedName>
        <fullName evidence="7">Iron(II)-dependent oxidoreductase EgtB</fullName>
        <ecNumber evidence="7">1.8.-.-</ecNumber>
    </submittedName>
</protein>
<dbReference type="InterPro" id="IPR034660">
    <property type="entry name" value="DinB/YfiT-like"/>
</dbReference>
<evidence type="ECO:0000313" key="8">
    <source>
        <dbReference type="Proteomes" id="UP000193495"/>
    </source>
</evidence>
<feature type="domain" description="Sulfatase-modifying factor enzyme-like" evidence="4">
    <location>
        <begin position="338"/>
        <end position="418"/>
    </location>
</feature>
<evidence type="ECO:0000313" key="7">
    <source>
        <dbReference type="EMBL" id="SLN58993.1"/>
    </source>
</evidence>
<dbReference type="Pfam" id="PF12867">
    <property type="entry name" value="DinB_2"/>
    <property type="match status" value="1"/>
</dbReference>
<dbReference type="Pfam" id="PF03781">
    <property type="entry name" value="FGE-sulfatase"/>
    <property type="match status" value="2"/>
</dbReference>
<dbReference type="GO" id="GO:0016491">
    <property type="term" value="F:oxidoreductase activity"/>
    <property type="evidence" value="ECO:0007669"/>
    <property type="project" value="UniProtKB-KW"/>
</dbReference>
<evidence type="ECO:0000313" key="9">
    <source>
        <dbReference type="Proteomes" id="UP000240624"/>
    </source>
</evidence>
<dbReference type="EMBL" id="FWFY01000009">
    <property type="protein sequence ID" value="SLN58993.1"/>
    <property type="molecule type" value="Genomic_DNA"/>
</dbReference>
<reference evidence="7 8" key="1">
    <citation type="submission" date="2017-03" db="EMBL/GenBank/DDBJ databases">
        <authorList>
            <person name="Afonso C.L."/>
            <person name="Miller P.J."/>
            <person name="Scott M.A."/>
            <person name="Spackman E."/>
            <person name="Goraichik I."/>
            <person name="Dimitrov K.M."/>
            <person name="Suarez D.L."/>
            <person name="Swayne D.E."/>
        </authorList>
    </citation>
    <scope>NUCLEOTIDE SEQUENCE [LARGE SCALE GENOMIC DNA]</scope>
    <source>
        <strain evidence="7 8">CECT 8367</strain>
    </source>
</reference>
<proteinExistence type="predicted"/>
<keyword evidence="1 7" id="KW-0560">Oxidoreductase</keyword>
<dbReference type="PANTHER" id="PTHR23150">
    <property type="entry name" value="SULFATASE MODIFYING FACTOR 1, 2"/>
    <property type="match status" value="1"/>
</dbReference>
<evidence type="ECO:0000259" key="5">
    <source>
        <dbReference type="Pfam" id="PF12867"/>
    </source>
</evidence>
<evidence type="ECO:0000313" key="6">
    <source>
        <dbReference type="EMBL" id="PSK84103.1"/>
    </source>
</evidence>
<dbReference type="InterPro" id="IPR024775">
    <property type="entry name" value="DinB-like"/>
</dbReference>
<dbReference type="InterPro" id="IPR051043">
    <property type="entry name" value="Sulfatase_Mod_Factor_Kinase"/>
</dbReference>
<dbReference type="InterPro" id="IPR017806">
    <property type="entry name" value="EgtB"/>
</dbReference>
<dbReference type="InterPro" id="IPR016187">
    <property type="entry name" value="CTDL_fold"/>
</dbReference>
<evidence type="ECO:0000256" key="1">
    <source>
        <dbReference type="ARBA" id="ARBA00023002"/>
    </source>
</evidence>
<dbReference type="InterPro" id="IPR042095">
    <property type="entry name" value="SUMF_sf"/>
</dbReference>
<sequence length="420" mass="47402">MQTANPKPADLADDAQALFRATRARSRELVADLAPEDMVMQSMEDASPTKWHLAHTSWFFEQFILRERVPGYASPDDRFAFLFNSYYVQAGPRHARSQRGLITRPTVAEVMAYRAHVEAAMERLLDEGDPEVAELATLGCHHEMQHQELLLTDLLHALSFNPLMPAIRPPEPRALSDDQPLDWINFDGGIREIGHAGPGFAYDCEGPRHEVLLRPYALASRPATNADWIAFIEDGGYADARHWLMEGFAKAQAEGWDAPLYWWKQDDEWWSFTARGPQPVNPHAPVVHVSFYEAEAFARWAGARLPSEAEWEVAAQGSEIAGNFMDEGALRPLPGQAGAGLQQMHGDVWEWTRSSFDPYPGFRPPEGAIGEYNGKFMVNQYVLRGGSCATPRAQMRHSYRNFFHPDRRWQMSGLRLAKDG</sequence>
<dbReference type="InterPro" id="IPR005532">
    <property type="entry name" value="SUMF_dom"/>
</dbReference>
<dbReference type="Gene3D" id="3.90.1580.10">
    <property type="entry name" value="paralog of FGE (formylglycine-generating enzyme)"/>
    <property type="match status" value="1"/>
</dbReference>
<feature type="domain" description="DinB-like" evidence="5">
    <location>
        <begin position="19"/>
        <end position="148"/>
    </location>
</feature>
<reference evidence="6 9" key="2">
    <citation type="submission" date="2018-03" db="EMBL/GenBank/DDBJ databases">
        <title>Genomic Encyclopedia of Archaeal and Bacterial Type Strains, Phase II (KMG-II): from individual species to whole genera.</title>
        <authorList>
            <person name="Goeker M."/>
        </authorList>
    </citation>
    <scope>NUCLEOTIDE SEQUENCE [LARGE SCALE GENOMIC DNA]</scope>
    <source>
        <strain evidence="6 9">DSM 29956</strain>
    </source>
</reference>
<dbReference type="SUPFAM" id="SSF56436">
    <property type="entry name" value="C-type lectin-like"/>
    <property type="match status" value="1"/>
</dbReference>
<gene>
    <name evidence="7" type="primary">egtB</name>
    <name evidence="6" type="ORF">CLV79_10976</name>
    <name evidence="7" type="ORF">LOS8367_02821</name>
</gene>
<accession>A0A1X6ZRE0</accession>
<dbReference type="EC" id="1.8.-.-" evidence="7"/>
<dbReference type="RefSeq" id="WP_085897135.1">
    <property type="nucleotide sequence ID" value="NZ_FWFY01000009.1"/>
</dbReference>
<comment type="pathway">
    <text evidence="3">Amino-acid biosynthesis; ergothioneine biosynthesis.</text>
</comment>
<dbReference type="EMBL" id="PYGB01000009">
    <property type="protein sequence ID" value="PSK84103.1"/>
    <property type="molecule type" value="Genomic_DNA"/>
</dbReference>
<dbReference type="NCBIfam" id="TIGR03440">
    <property type="entry name" value="egtB_TIGR03440"/>
    <property type="match status" value="1"/>
</dbReference>
<evidence type="ECO:0000259" key="4">
    <source>
        <dbReference type="Pfam" id="PF03781"/>
    </source>
</evidence>
<dbReference type="PANTHER" id="PTHR23150:SF36">
    <property type="entry name" value="HERCYNINE OXYGENASE"/>
    <property type="match status" value="1"/>
</dbReference>
<dbReference type="Proteomes" id="UP000193495">
    <property type="component" value="Unassembled WGS sequence"/>
</dbReference>
<evidence type="ECO:0000256" key="3">
    <source>
        <dbReference type="ARBA" id="ARBA00037882"/>
    </source>
</evidence>
<dbReference type="Proteomes" id="UP000240624">
    <property type="component" value="Unassembled WGS sequence"/>
</dbReference>
<dbReference type="AlphaFoldDB" id="A0A1X6ZRE0"/>
<feature type="domain" description="Sulfatase-modifying factor enzyme-like" evidence="4">
    <location>
        <begin position="182"/>
        <end position="324"/>
    </location>
</feature>
<keyword evidence="9" id="KW-1185">Reference proteome</keyword>
<dbReference type="GO" id="GO:0052699">
    <property type="term" value="P:ergothioneine biosynthetic process"/>
    <property type="evidence" value="ECO:0007669"/>
    <property type="project" value="InterPro"/>
</dbReference>
<evidence type="ECO:0000256" key="2">
    <source>
        <dbReference type="ARBA" id="ARBA00023004"/>
    </source>
</evidence>
<dbReference type="SUPFAM" id="SSF109854">
    <property type="entry name" value="DinB/YfiT-like putative metalloenzymes"/>
    <property type="match status" value="1"/>
</dbReference>